<evidence type="ECO:0000313" key="1">
    <source>
        <dbReference type="EMBL" id="JAS01452.1"/>
    </source>
</evidence>
<dbReference type="PANTHER" id="PTHR11590:SF40">
    <property type="entry name" value="HEMOCYTE PROTEIN-GLUTAMINE GAMMA-GLUTAMYLTRANSFERASE-LIKE PROTEIN"/>
    <property type="match status" value="1"/>
</dbReference>
<dbReference type="AlphaFoldDB" id="A0A161N4H4"/>
<dbReference type="PANTHER" id="PTHR11590">
    <property type="entry name" value="PROTEIN-GLUTAMINE GAMMA-GLUTAMYLTRANSFERASE"/>
    <property type="match status" value="1"/>
</dbReference>
<dbReference type="InterPro" id="IPR036985">
    <property type="entry name" value="Transglutaminase-like_sf"/>
</dbReference>
<proteinExistence type="predicted"/>
<dbReference type="Gene3D" id="3.90.260.10">
    <property type="entry name" value="Transglutaminase-like"/>
    <property type="match status" value="1"/>
</dbReference>
<sequence length="106" mass="12017">MINTFDANGELGIHESLWNFHAWIDVWLARPDLPPGYGGWQAVDPTMNIGPSSLEAIKRGEVGYEFDVTEKISEVNADLVDWKEDEKLCLATEKLKPLQIMLDIRC</sequence>
<dbReference type="InterPro" id="IPR038765">
    <property type="entry name" value="Papain-like_cys_pep_sf"/>
</dbReference>
<dbReference type="SUPFAM" id="SSF54001">
    <property type="entry name" value="Cysteine proteinases"/>
    <property type="match status" value="1"/>
</dbReference>
<accession>A0A161N4H4</accession>
<dbReference type="GO" id="GO:0003810">
    <property type="term" value="F:protein-glutamine gamma-glutamyltransferase activity"/>
    <property type="evidence" value="ECO:0007669"/>
    <property type="project" value="TreeGrafter"/>
</dbReference>
<reference evidence="1" key="1">
    <citation type="submission" date="2016-04" db="EMBL/GenBank/DDBJ databases">
        <authorList>
            <person name="Calderon-Fernandez G.M.Sr."/>
        </authorList>
    </citation>
    <scope>NUCLEOTIDE SEQUENCE</scope>
    <source>
        <strain evidence="1">Int1</strain>
        <tissue evidence="1">Integument</tissue>
    </source>
</reference>
<dbReference type="EMBL" id="GEMB01001712">
    <property type="protein sequence ID" value="JAS01452.1"/>
    <property type="molecule type" value="Transcribed_RNA"/>
</dbReference>
<reference evidence="1" key="2">
    <citation type="journal article" date="2017" name="J. Med. Entomol.">
        <title>Transcriptome Analysis of the Triatoma infestans (Hemiptera: Reduviidae) Integument.</title>
        <authorList>
            <person name="Calderon-Fernandez G.M."/>
            <person name="Moriconi D.E."/>
            <person name="Dulbecco A.B."/>
            <person name="Juarez M.P."/>
        </authorList>
    </citation>
    <scope>NUCLEOTIDE SEQUENCE</scope>
    <source>
        <strain evidence="1">Int1</strain>
        <tissue evidence="1">Integument</tissue>
    </source>
</reference>
<organism evidence="1">
    <name type="scientific">Triatoma infestans</name>
    <name type="common">Assassin bug</name>
    <dbReference type="NCBI Taxonomy" id="30076"/>
    <lineage>
        <taxon>Eukaryota</taxon>
        <taxon>Metazoa</taxon>
        <taxon>Ecdysozoa</taxon>
        <taxon>Arthropoda</taxon>
        <taxon>Hexapoda</taxon>
        <taxon>Insecta</taxon>
        <taxon>Pterygota</taxon>
        <taxon>Neoptera</taxon>
        <taxon>Paraneoptera</taxon>
        <taxon>Hemiptera</taxon>
        <taxon>Heteroptera</taxon>
        <taxon>Panheteroptera</taxon>
        <taxon>Cimicomorpha</taxon>
        <taxon>Reduviidae</taxon>
        <taxon>Triatominae</taxon>
        <taxon>Triatoma</taxon>
    </lineage>
</organism>
<name>A0A161N4H4_TRIIF</name>
<keyword evidence="1" id="KW-0808">Transferase</keyword>
<dbReference type="InterPro" id="IPR050779">
    <property type="entry name" value="Transglutaminase"/>
</dbReference>
<protein>
    <submittedName>
        <fullName evidence="1">Hemocyte protein-glutamine gamma-glutamyltransferase-like protein</fullName>
    </submittedName>
</protein>